<keyword evidence="2" id="KW-1133">Transmembrane helix</keyword>
<keyword evidence="1" id="KW-0813">Transport</keyword>
<feature type="transmembrane region" description="Helical" evidence="2">
    <location>
        <begin position="93"/>
        <end position="110"/>
    </location>
</feature>
<organism evidence="3 4">
    <name type="scientific">Buchnera aphidicola</name>
    <name type="common">Nipponaphis monzeni</name>
    <dbReference type="NCBI Taxonomy" id="2495405"/>
    <lineage>
        <taxon>Bacteria</taxon>
        <taxon>Pseudomonadati</taxon>
        <taxon>Pseudomonadota</taxon>
        <taxon>Gammaproteobacteria</taxon>
        <taxon>Enterobacterales</taxon>
        <taxon>Erwiniaceae</taxon>
        <taxon>Buchnera</taxon>
    </lineage>
</organism>
<proteinExistence type="predicted"/>
<keyword evidence="4" id="KW-1185">Reference proteome</keyword>
<feature type="transmembrane region" description="Helical" evidence="2">
    <location>
        <begin position="53"/>
        <end position="72"/>
    </location>
</feature>
<feature type="transmembrane region" description="Helical" evidence="2">
    <location>
        <begin position="186"/>
        <end position="208"/>
    </location>
</feature>
<feature type="transmembrane region" description="Helical" evidence="2">
    <location>
        <begin position="420"/>
        <end position="443"/>
    </location>
</feature>
<gene>
    <name evidence="3" type="primary">norM</name>
    <name evidence="3" type="ORF">BUCNMO_089</name>
</gene>
<evidence type="ECO:0000313" key="4">
    <source>
        <dbReference type="Proteomes" id="UP000317544"/>
    </source>
</evidence>
<dbReference type="NCBIfam" id="TIGR00797">
    <property type="entry name" value="matE"/>
    <property type="match status" value="1"/>
</dbReference>
<evidence type="ECO:0000313" key="3">
    <source>
        <dbReference type="EMBL" id="BBI01108.1"/>
    </source>
</evidence>
<feature type="transmembrane region" description="Helical" evidence="2">
    <location>
        <begin position="246"/>
        <end position="265"/>
    </location>
</feature>
<dbReference type="Proteomes" id="UP000317544">
    <property type="component" value="Chromosome"/>
</dbReference>
<feature type="transmembrane region" description="Helical" evidence="2">
    <location>
        <begin position="160"/>
        <end position="180"/>
    </location>
</feature>
<feature type="transmembrane region" description="Helical" evidence="2">
    <location>
        <begin position="277"/>
        <end position="298"/>
    </location>
</feature>
<dbReference type="InterPro" id="IPR050222">
    <property type="entry name" value="MATE_MdtK"/>
</dbReference>
<name>A0A455T9T9_9GAMM</name>
<feature type="transmembrane region" description="Helical" evidence="2">
    <location>
        <begin position="385"/>
        <end position="408"/>
    </location>
</feature>
<accession>A0A455T9T9</accession>
<protein>
    <submittedName>
        <fullName evidence="3">Multidrug resistance protein MdtK</fullName>
    </submittedName>
</protein>
<dbReference type="Pfam" id="PF01554">
    <property type="entry name" value="MatE"/>
    <property type="match status" value="2"/>
</dbReference>
<sequence length="452" mass="50471">MYKYFREIKAIIIITIPLILAQMTQTGMGFIDTIIASKVSSTDMSAIVIGASIWSPIILFGHGLLLALTPIISRMNGIKNNEKNIVLHVKHSYYIATFTSLLIILILWHSEFLINIVHQIDPILAKKSASYLKALMWGTPGYLYFQIIKNKFEGLSKPKPAMIVGLIGLVINVILNYIFVYGKVCMPALGCIGCGLATAIVYWLMYIFINIWAYKKLSKINLYCTNIFSLPHLKTIIYLLRVGLPIATALFFEVVLFSAITISVSSMNLIQIVAHQIALNFSSLIFVIPLSLGTAAAIRVGLHIGQKSIDKVHTTIFSIQTLGLVISIIETILILLFKDKIVALYTSNILIVKKAENILLVSAMYQCLDFVQIIGNGILRGYKDTFGIFFITLISYWIIGFPLGYMLALTNIFIPSLGSIGFWIGIMVALTFGSIMMICRILYLQKRTLLYL</sequence>
<reference evidence="3 4" key="1">
    <citation type="journal article" date="2019" name="Proc. Natl. Acad. Sci. U.S.A.">
        <title>Exaggeration and cooption of innate immunity for social defense.</title>
        <authorList>
            <person name="Kutsukake M."/>
            <person name="Moriyama M."/>
            <person name="Shigenobu S."/>
            <person name="Meng X.-Y."/>
            <person name="Nikoh N."/>
            <person name="Noda C."/>
            <person name="Kobayashi S."/>
            <person name="Fukatsu T."/>
        </authorList>
    </citation>
    <scope>NUCLEOTIDE SEQUENCE [LARGE SCALE GENOMIC DNA]</scope>
    <source>
        <strain evidence="3 4">Nmo</strain>
    </source>
</reference>
<dbReference type="EMBL" id="AP019379">
    <property type="protein sequence ID" value="BBI01108.1"/>
    <property type="molecule type" value="Genomic_DNA"/>
</dbReference>
<evidence type="ECO:0000256" key="2">
    <source>
        <dbReference type="SAM" id="Phobius"/>
    </source>
</evidence>
<dbReference type="OrthoDB" id="9780160at2"/>
<dbReference type="AlphaFoldDB" id="A0A455T9T9"/>
<dbReference type="CDD" id="cd13131">
    <property type="entry name" value="MATE_NorM_like"/>
    <property type="match status" value="1"/>
</dbReference>
<dbReference type="GO" id="GO:0015297">
    <property type="term" value="F:antiporter activity"/>
    <property type="evidence" value="ECO:0007669"/>
    <property type="project" value="InterPro"/>
</dbReference>
<dbReference type="GO" id="GO:0042910">
    <property type="term" value="F:xenobiotic transmembrane transporter activity"/>
    <property type="evidence" value="ECO:0007669"/>
    <property type="project" value="InterPro"/>
</dbReference>
<dbReference type="GO" id="GO:0005886">
    <property type="term" value="C:plasma membrane"/>
    <property type="evidence" value="ECO:0007669"/>
    <property type="project" value="TreeGrafter"/>
</dbReference>
<dbReference type="InterPro" id="IPR002528">
    <property type="entry name" value="MATE_fam"/>
</dbReference>
<dbReference type="PANTHER" id="PTHR43298">
    <property type="entry name" value="MULTIDRUG RESISTANCE PROTEIN NORM-RELATED"/>
    <property type="match status" value="1"/>
</dbReference>
<dbReference type="PANTHER" id="PTHR43298:SF2">
    <property type="entry name" value="FMN_FAD EXPORTER YEEO-RELATED"/>
    <property type="match status" value="1"/>
</dbReference>
<feature type="transmembrane region" description="Helical" evidence="2">
    <location>
        <begin position="318"/>
        <end position="337"/>
    </location>
</feature>
<keyword evidence="2" id="KW-0472">Membrane</keyword>
<keyword evidence="2" id="KW-0812">Transmembrane</keyword>
<dbReference type="RefSeq" id="WP_158344610.1">
    <property type="nucleotide sequence ID" value="NZ_AP019379.1"/>
</dbReference>
<evidence type="ECO:0000256" key="1">
    <source>
        <dbReference type="ARBA" id="ARBA00022448"/>
    </source>
</evidence>